<dbReference type="Pfam" id="PF04784">
    <property type="entry name" value="DUF547"/>
    <property type="match status" value="1"/>
</dbReference>
<evidence type="ECO:0008006" key="6">
    <source>
        <dbReference type="Google" id="ProtNLM"/>
    </source>
</evidence>
<feature type="domain" description="DUF547" evidence="2">
    <location>
        <begin position="361"/>
        <end position="493"/>
    </location>
</feature>
<comment type="caution">
    <text evidence="4">The sequence shown here is derived from an EMBL/GenBank/DDBJ whole genome shotgun (WGS) entry which is preliminary data.</text>
</comment>
<protein>
    <recommendedName>
        <fullName evidence="6">DUF547 domain-containing protein</fullName>
    </recommendedName>
</protein>
<name>A0A843VQA7_COLES</name>
<feature type="coiled-coil region" evidence="1">
    <location>
        <begin position="126"/>
        <end position="160"/>
    </location>
</feature>
<evidence type="ECO:0000313" key="4">
    <source>
        <dbReference type="EMBL" id="MQL93459.1"/>
    </source>
</evidence>
<dbReference type="EMBL" id="NMUH01001565">
    <property type="protein sequence ID" value="MQL93459.1"/>
    <property type="molecule type" value="Genomic_DNA"/>
</dbReference>
<dbReference type="InterPro" id="IPR025757">
    <property type="entry name" value="MIP1_Leuzipper"/>
</dbReference>
<dbReference type="AlphaFoldDB" id="A0A843VQA7"/>
<evidence type="ECO:0000259" key="2">
    <source>
        <dbReference type="Pfam" id="PF04784"/>
    </source>
</evidence>
<evidence type="ECO:0000256" key="1">
    <source>
        <dbReference type="SAM" id="Coils"/>
    </source>
</evidence>
<dbReference type="PANTHER" id="PTHR23054">
    <property type="entry name" value="TERNARY COMPLEX FACTOR MIP1, LEUCINE-ZIPPER-RELATED"/>
    <property type="match status" value="1"/>
</dbReference>
<dbReference type="InterPro" id="IPR006869">
    <property type="entry name" value="DUF547"/>
</dbReference>
<reference evidence="4" key="1">
    <citation type="submission" date="2017-07" db="EMBL/GenBank/DDBJ databases">
        <title>Taro Niue Genome Assembly and Annotation.</title>
        <authorList>
            <person name="Atibalentja N."/>
            <person name="Keating K."/>
            <person name="Fields C.J."/>
        </authorList>
    </citation>
    <scope>NUCLEOTIDE SEQUENCE</scope>
    <source>
        <strain evidence="4">Niue_2</strain>
        <tissue evidence="4">Leaf</tissue>
    </source>
</reference>
<feature type="domain" description="Ternary complex factor MIP1 leucine-zipper" evidence="3">
    <location>
        <begin position="88"/>
        <end position="157"/>
    </location>
</feature>
<organism evidence="4 5">
    <name type="scientific">Colocasia esculenta</name>
    <name type="common">Wild taro</name>
    <name type="synonym">Arum esculentum</name>
    <dbReference type="NCBI Taxonomy" id="4460"/>
    <lineage>
        <taxon>Eukaryota</taxon>
        <taxon>Viridiplantae</taxon>
        <taxon>Streptophyta</taxon>
        <taxon>Embryophyta</taxon>
        <taxon>Tracheophyta</taxon>
        <taxon>Spermatophyta</taxon>
        <taxon>Magnoliopsida</taxon>
        <taxon>Liliopsida</taxon>
        <taxon>Araceae</taxon>
        <taxon>Aroideae</taxon>
        <taxon>Colocasieae</taxon>
        <taxon>Colocasia</taxon>
    </lineage>
</organism>
<dbReference type="Pfam" id="PF14389">
    <property type="entry name" value="Lzipper-MIP1"/>
    <property type="match status" value="1"/>
</dbReference>
<sequence length="576" mass="64604">MGAKGKFLMWGVLVGLQELYRIQIPASKLFECRSDDREAPRGPPSCRLSPPPLLNSSVPMLRFNPIQGKMDVMATAAPQTLRYGALQVQTLERLLSEELALHMILENAVEHVTGTLHDLSCVPHGAQELLSNITTLEAAVLKLEQEIVSLRFQLIQERNERRLAEYHLKKLTSCSLVSCSPGNEEMQDAVECGKPIKIKKASTQLHKMDLKMKKGISKGLWEYPNMLSEEMVRCMKDIFITLADVAGHPKSLFSGELQPSLSPNGHLLSSPCVLSEPSTVSPCGQSPQVDLQFNNRILDMDGSCDPYKFLGKVCWADIGNYRLATEVSWMSVGKSQLEFAAVALRKFRSLIEQLAKVNPIHLSGNEKLAFWINLYNALIMHAYLAYGVPKSDLKLFSLMQKVAYTVGGHSFSAITIEYVVLKMKPPIHRPQTALFLALHKLKVSEEQRKFSVDVPEPLVAFALSCGMYSSPAVKIFTPKNVREELQEAQRDFIRASVGVNNKGKLLVPKMIYSFARLSVDDANLATWLSHFLPPQQANFVERCISRRRQTLLGSRSCEILPFDSRFRYLFLPEILS</sequence>
<gene>
    <name evidence="4" type="ORF">Taro_026102</name>
</gene>
<dbReference type="PANTHER" id="PTHR23054:SF53">
    <property type="entry name" value="OS06G0704100 PROTEIN"/>
    <property type="match status" value="1"/>
</dbReference>
<evidence type="ECO:0000259" key="3">
    <source>
        <dbReference type="Pfam" id="PF14389"/>
    </source>
</evidence>
<dbReference type="OrthoDB" id="418495at2759"/>
<proteinExistence type="predicted"/>
<dbReference type="Proteomes" id="UP000652761">
    <property type="component" value="Unassembled WGS sequence"/>
</dbReference>
<accession>A0A843VQA7</accession>
<keyword evidence="1" id="KW-0175">Coiled coil</keyword>
<keyword evidence="5" id="KW-1185">Reference proteome</keyword>
<evidence type="ECO:0000313" key="5">
    <source>
        <dbReference type="Proteomes" id="UP000652761"/>
    </source>
</evidence>